<name>A0AAN7JM88_9MYRT</name>
<dbReference type="AlphaFoldDB" id="A0AAN7JM88"/>
<dbReference type="EMBL" id="JAXIOK010000019">
    <property type="protein sequence ID" value="KAK4748868.1"/>
    <property type="molecule type" value="Genomic_DNA"/>
</dbReference>
<dbReference type="SUPFAM" id="SSF52058">
    <property type="entry name" value="L domain-like"/>
    <property type="match status" value="2"/>
</dbReference>
<dbReference type="InterPro" id="IPR056789">
    <property type="entry name" value="LRR_R13L1-DRL21"/>
</dbReference>
<dbReference type="InterPro" id="IPR032675">
    <property type="entry name" value="LRR_dom_sf"/>
</dbReference>
<evidence type="ECO:0000313" key="3">
    <source>
        <dbReference type="Proteomes" id="UP001345219"/>
    </source>
</evidence>
<evidence type="ECO:0000259" key="1">
    <source>
        <dbReference type="Pfam" id="PF25019"/>
    </source>
</evidence>
<dbReference type="Proteomes" id="UP001345219">
    <property type="component" value="Chromosome 12"/>
</dbReference>
<dbReference type="PANTHER" id="PTHR47186:SF3">
    <property type="entry name" value="OS09G0267800 PROTEIN"/>
    <property type="match status" value="1"/>
</dbReference>
<comment type="caution">
    <text evidence="2">The sequence shown here is derived from an EMBL/GenBank/DDBJ whole genome shotgun (WGS) entry which is preliminary data.</text>
</comment>
<feature type="domain" description="R13L1/DRL21-like LRR repeat region" evidence="1">
    <location>
        <begin position="80"/>
        <end position="210"/>
    </location>
</feature>
<protein>
    <recommendedName>
        <fullName evidence="1">R13L1/DRL21-like LRR repeat region domain-containing protein</fullName>
    </recommendedName>
</protein>
<reference evidence="2 3" key="1">
    <citation type="journal article" date="2023" name="Hortic Res">
        <title>Pangenome of water caltrop reveals structural variations and asymmetric subgenome divergence after allopolyploidization.</title>
        <authorList>
            <person name="Zhang X."/>
            <person name="Chen Y."/>
            <person name="Wang L."/>
            <person name="Yuan Y."/>
            <person name="Fang M."/>
            <person name="Shi L."/>
            <person name="Lu R."/>
            <person name="Comes H.P."/>
            <person name="Ma Y."/>
            <person name="Chen Y."/>
            <person name="Huang G."/>
            <person name="Zhou Y."/>
            <person name="Zheng Z."/>
            <person name="Qiu Y."/>
        </authorList>
    </citation>
    <scope>NUCLEOTIDE SEQUENCE [LARGE SCALE GENOMIC DNA]</scope>
    <source>
        <tissue evidence="2">Roots</tissue>
    </source>
</reference>
<dbReference type="Gene3D" id="3.80.10.10">
    <property type="entry name" value="Ribonuclease Inhibitor"/>
    <property type="match status" value="2"/>
</dbReference>
<organism evidence="2 3">
    <name type="scientific">Trapa incisa</name>
    <dbReference type="NCBI Taxonomy" id="236973"/>
    <lineage>
        <taxon>Eukaryota</taxon>
        <taxon>Viridiplantae</taxon>
        <taxon>Streptophyta</taxon>
        <taxon>Embryophyta</taxon>
        <taxon>Tracheophyta</taxon>
        <taxon>Spermatophyta</taxon>
        <taxon>Magnoliopsida</taxon>
        <taxon>eudicotyledons</taxon>
        <taxon>Gunneridae</taxon>
        <taxon>Pentapetalae</taxon>
        <taxon>rosids</taxon>
        <taxon>malvids</taxon>
        <taxon>Myrtales</taxon>
        <taxon>Lythraceae</taxon>
        <taxon>Trapa</taxon>
    </lineage>
</organism>
<sequence>MSLPNSIGKLLNLETLILKKCLNLESLPREVTELVNLSHLNVEGCDSLTCIPSGIGNLTNLEVLRGFRVEKRGKWNAARMNELRRLTGLEELSIEYLGRVKKESDRISTSDADYFWIDKFRLQRLQLSWEGDDDDDREYPSEYAEEVLERLKPNLDLLKSFTIEEYPGTRLPSWTSLLHNLVEIKLSSCDHIGSIPPLDQLRSLKSISLHLLQKLEWIEVTENSFCSYPSLEEVYLAELPMFKGWKMKSMDVNRKRKRMDVNRSGDQTIHSSSSSLFFIPSFSRKVHVGIYTCEMLSYMRDDNEGVLLQLERMKYKDLEELSKSRSNVEESFSISTTQMRSLMLLPLSSVPLHTVTSLHLKNLEDREELPSELFQSLSCLQSLKITECHHMRSIPPLDQLSSLESFKLVHCNNMRSIPPLDQLSSLESIKLSYCNNMRSIPPLDQLSSLESIELSYCDNMRSIPPLDQLPSLKSIWLDSLQELEWIEVTENKSICLYPSLERVYLKGLPMLKGWKRKRMDVNRSGDQTIHSSSPPSLERFTSKYGVVECSLTCGMIMKGCGCNWQE</sequence>
<dbReference type="PANTHER" id="PTHR47186">
    <property type="entry name" value="LEUCINE-RICH REPEAT-CONTAINING PROTEIN 57"/>
    <property type="match status" value="1"/>
</dbReference>
<accession>A0AAN7JM88</accession>
<dbReference type="Pfam" id="PF25019">
    <property type="entry name" value="LRR_R13L1-DRL21"/>
    <property type="match status" value="1"/>
</dbReference>
<proteinExistence type="predicted"/>
<evidence type="ECO:0000313" key="2">
    <source>
        <dbReference type="EMBL" id="KAK4748868.1"/>
    </source>
</evidence>
<keyword evidence="3" id="KW-1185">Reference proteome</keyword>
<gene>
    <name evidence="2" type="ORF">SAY87_015454</name>
</gene>